<dbReference type="Proteomes" id="UP001420932">
    <property type="component" value="Unassembled WGS sequence"/>
</dbReference>
<comment type="caution">
    <text evidence="4">The sequence shown here is derived from an EMBL/GenBank/DDBJ whole genome shotgun (WGS) entry which is preliminary data.</text>
</comment>
<protein>
    <recommendedName>
        <fullName evidence="3">AMP-binding enzyme C-terminal domain-containing protein</fullName>
    </recommendedName>
</protein>
<feature type="domain" description="AMP-binding enzyme C-terminal" evidence="3">
    <location>
        <begin position="58"/>
        <end position="133"/>
    </location>
</feature>
<evidence type="ECO:0000259" key="3">
    <source>
        <dbReference type="Pfam" id="PF13193"/>
    </source>
</evidence>
<dbReference type="Pfam" id="PF13193">
    <property type="entry name" value="AMP-binding_C"/>
    <property type="match status" value="1"/>
</dbReference>
<organism evidence="4 5">
    <name type="scientific">Stephania yunnanensis</name>
    <dbReference type="NCBI Taxonomy" id="152371"/>
    <lineage>
        <taxon>Eukaryota</taxon>
        <taxon>Viridiplantae</taxon>
        <taxon>Streptophyta</taxon>
        <taxon>Embryophyta</taxon>
        <taxon>Tracheophyta</taxon>
        <taxon>Spermatophyta</taxon>
        <taxon>Magnoliopsida</taxon>
        <taxon>Ranunculales</taxon>
        <taxon>Menispermaceae</taxon>
        <taxon>Menispermoideae</taxon>
        <taxon>Cissampelideae</taxon>
        <taxon>Stephania</taxon>
    </lineage>
</organism>
<evidence type="ECO:0000313" key="5">
    <source>
        <dbReference type="Proteomes" id="UP001420932"/>
    </source>
</evidence>
<gene>
    <name evidence="4" type="ORF">Syun_024436</name>
</gene>
<dbReference type="EMBL" id="JBBNAF010000010">
    <property type="protein sequence ID" value="KAK9108425.1"/>
    <property type="molecule type" value="Genomic_DNA"/>
</dbReference>
<dbReference type="SUPFAM" id="SSF56801">
    <property type="entry name" value="Acetyl-CoA synthetase-like"/>
    <property type="match status" value="1"/>
</dbReference>
<dbReference type="AlphaFoldDB" id="A0AAP0I4D2"/>
<name>A0AAP0I4D2_9MAGN</name>
<keyword evidence="5" id="KW-1185">Reference proteome</keyword>
<evidence type="ECO:0000313" key="4">
    <source>
        <dbReference type="EMBL" id="KAK9108425.1"/>
    </source>
</evidence>
<evidence type="ECO:0000256" key="1">
    <source>
        <dbReference type="ARBA" id="ARBA00006432"/>
    </source>
</evidence>
<evidence type="ECO:0000256" key="2">
    <source>
        <dbReference type="ARBA" id="ARBA00022598"/>
    </source>
</evidence>
<dbReference type="PANTHER" id="PTHR24096">
    <property type="entry name" value="LONG-CHAIN-FATTY-ACID--COA LIGASE"/>
    <property type="match status" value="1"/>
</dbReference>
<accession>A0AAP0I4D2</accession>
<reference evidence="4 5" key="1">
    <citation type="submission" date="2024-01" db="EMBL/GenBank/DDBJ databases">
        <title>Genome assemblies of Stephania.</title>
        <authorList>
            <person name="Yang L."/>
        </authorList>
    </citation>
    <scope>NUCLEOTIDE SEQUENCE [LARGE SCALE GENOMIC DNA]</scope>
    <source>
        <strain evidence="4">YNDBR</strain>
        <tissue evidence="4">Leaf</tissue>
    </source>
</reference>
<dbReference type="InterPro" id="IPR042099">
    <property type="entry name" value="ANL_N_sf"/>
</dbReference>
<dbReference type="InterPro" id="IPR025110">
    <property type="entry name" value="AMP-bd_C"/>
</dbReference>
<sequence>MIMKGYIGDKEATMGTLDSEGWMRTGDLCYIDEEGYLFIVDRLKELIKYNGYQVPPVELEKLLISHPDIIDAAVIPYPDEEAGQVPMAFVVRCDQSNLNKAQVMDYVARQVAPYKKIRRVSFVASIPKNPAGKILRRELVKLALSHSPSKL</sequence>
<comment type="similarity">
    <text evidence="1">Belongs to the ATP-dependent AMP-binding enzyme family.</text>
</comment>
<dbReference type="FunFam" id="3.30.300.30:FF:000007">
    <property type="entry name" value="4-coumarate--CoA ligase 2"/>
    <property type="match status" value="1"/>
</dbReference>
<dbReference type="PANTHER" id="PTHR24096:SF251">
    <property type="entry name" value="4-COUMARATE--COA LIGASE-LIKE 9"/>
    <property type="match status" value="1"/>
</dbReference>
<dbReference type="InterPro" id="IPR045851">
    <property type="entry name" value="AMP-bd_C_sf"/>
</dbReference>
<dbReference type="Gene3D" id="3.30.300.30">
    <property type="match status" value="1"/>
</dbReference>
<dbReference type="Gene3D" id="3.40.50.12780">
    <property type="entry name" value="N-terminal domain of ligase-like"/>
    <property type="match status" value="1"/>
</dbReference>
<dbReference type="GO" id="GO:0016405">
    <property type="term" value="F:CoA-ligase activity"/>
    <property type="evidence" value="ECO:0007669"/>
    <property type="project" value="TreeGrafter"/>
</dbReference>
<proteinExistence type="inferred from homology"/>
<keyword evidence="2" id="KW-0436">Ligase</keyword>